<dbReference type="GO" id="GO:0016702">
    <property type="term" value="F:oxidoreductase activity, acting on single donors with incorporation of molecular oxygen, incorporation of two atoms of oxygen"/>
    <property type="evidence" value="ECO:0007669"/>
    <property type="project" value="InterPro"/>
</dbReference>
<keyword evidence="6" id="KW-0223">Dioxygenase</keyword>
<evidence type="ECO:0000256" key="3">
    <source>
        <dbReference type="ARBA" id="ARBA00009419"/>
    </source>
</evidence>
<evidence type="ECO:0000313" key="14">
    <source>
        <dbReference type="EMBL" id="NXL68892.1"/>
    </source>
</evidence>
<keyword evidence="5 9" id="KW-0479">Metal-binding</keyword>
<dbReference type="GO" id="GO:0016853">
    <property type="term" value="F:isomerase activity"/>
    <property type="evidence" value="ECO:0007669"/>
    <property type="project" value="UniProtKB-KW"/>
</dbReference>
<feature type="site" description="Essential for stabilizing binding to COTL1" evidence="10">
    <location>
        <position position="99"/>
    </location>
</feature>
<keyword evidence="9" id="KW-0106">Calcium</keyword>
<evidence type="ECO:0000256" key="11">
    <source>
        <dbReference type="PROSITE-ProRule" id="PRU00152"/>
    </source>
</evidence>
<feature type="domain" description="Lipoxygenase" evidence="13">
    <location>
        <begin position="114"/>
        <end position="226"/>
    </location>
</feature>
<evidence type="ECO:0000256" key="6">
    <source>
        <dbReference type="ARBA" id="ARBA00022964"/>
    </source>
</evidence>
<dbReference type="SUPFAM" id="SSF48484">
    <property type="entry name" value="Lipoxigenase"/>
    <property type="match status" value="1"/>
</dbReference>
<feature type="binding site" evidence="9">
    <location>
        <position position="76"/>
    </location>
    <ligand>
        <name>Ca(2+)</name>
        <dbReference type="ChEBI" id="CHEBI:29108"/>
        <label>1</label>
    </ligand>
</feature>
<dbReference type="PROSITE" id="PS51393">
    <property type="entry name" value="LIPOXYGENASE_3"/>
    <property type="match status" value="1"/>
</dbReference>
<reference evidence="14 15" key="1">
    <citation type="submission" date="2019-09" db="EMBL/GenBank/DDBJ databases">
        <title>Bird 10,000 Genomes (B10K) Project - Family phase.</title>
        <authorList>
            <person name="Zhang G."/>
        </authorList>
    </citation>
    <scope>NUCLEOTIDE SEQUENCE [LARGE SCALE GENOMIC DNA]</scope>
    <source>
        <strain evidence="14">B10K-DU-008-62</strain>
        <tissue evidence="14">Mixed tissue sample</tissue>
    </source>
</reference>
<evidence type="ECO:0000259" key="13">
    <source>
        <dbReference type="PROSITE" id="PS51393"/>
    </source>
</evidence>
<protein>
    <submittedName>
        <fullName evidence="14">LOXE3 isomerase</fullName>
    </submittedName>
</protein>
<dbReference type="SUPFAM" id="SSF49723">
    <property type="entry name" value="Lipase/lipooxygenase domain (PLAT/LH2 domain)"/>
    <property type="match status" value="1"/>
</dbReference>
<keyword evidence="4" id="KW-0963">Cytoplasm</keyword>
<comment type="caution">
    <text evidence="11">Lacks conserved residue(s) required for the propagation of feature annotation.</text>
</comment>
<dbReference type="InterPro" id="IPR001024">
    <property type="entry name" value="PLAT/LH2_dom"/>
</dbReference>
<keyword evidence="15" id="KW-1185">Reference proteome</keyword>
<dbReference type="InterPro" id="IPR036392">
    <property type="entry name" value="PLAT/LH2_dom_sf"/>
</dbReference>
<dbReference type="InterPro" id="IPR036226">
    <property type="entry name" value="LipOase_C_sf"/>
</dbReference>
<evidence type="ECO:0000256" key="9">
    <source>
        <dbReference type="PIRSR" id="PIRSR601885-2"/>
    </source>
</evidence>
<evidence type="ECO:0000313" key="15">
    <source>
        <dbReference type="Proteomes" id="UP000568556"/>
    </source>
</evidence>
<dbReference type="Proteomes" id="UP000568556">
    <property type="component" value="Unassembled WGS sequence"/>
</dbReference>
<name>A0A7L0US70_CHOAC</name>
<comment type="similarity">
    <text evidence="3">Belongs to the lipoxygenase family.</text>
</comment>
<dbReference type="PANTHER" id="PTHR11771">
    <property type="entry name" value="LIPOXYGENASE"/>
    <property type="match status" value="1"/>
</dbReference>
<evidence type="ECO:0000256" key="1">
    <source>
        <dbReference type="ARBA" id="ARBA00004496"/>
    </source>
</evidence>
<feature type="domain" description="PLAT" evidence="12">
    <location>
        <begin position="2"/>
        <end position="114"/>
    </location>
</feature>
<evidence type="ECO:0000256" key="4">
    <source>
        <dbReference type="ARBA" id="ARBA00022490"/>
    </source>
</evidence>
<keyword evidence="14" id="KW-0413">Isomerase</keyword>
<gene>
    <name evidence="14" type="primary">Aloxe3</name>
    <name evidence="14" type="ORF">CHOACU_R08843</name>
</gene>
<feature type="non-terminal residue" evidence="14">
    <location>
        <position position="1"/>
    </location>
</feature>
<dbReference type="Pfam" id="PF01477">
    <property type="entry name" value="PLAT"/>
    <property type="match status" value="1"/>
</dbReference>
<dbReference type="InterPro" id="IPR001885">
    <property type="entry name" value="LipOase_mml"/>
</dbReference>
<dbReference type="Gene3D" id="1.20.245.10">
    <property type="entry name" value="Lipoxygenase-1, Domain 5"/>
    <property type="match status" value="1"/>
</dbReference>
<keyword evidence="7" id="KW-0560">Oxidoreductase</keyword>
<dbReference type="SMART" id="SM00308">
    <property type="entry name" value="LH2"/>
    <property type="match status" value="1"/>
</dbReference>
<sequence length="226" mass="25421">MAVYKVKVATGDISAAGTINCISITLVGSAGESSRTTISCSLRPGTEKLLTVRCARDLGPIVLVRLHKWRLFLEDAWFCRHVQVTAPDGTLYRFPCYLWLEGVTTVEVREGSGKKLVDDELELLKEHRRKELKARQEAYQWKNFAEGWPRCLKVDSVLELDSNVQFSCVRATNFTGLLIFQGATHLLSGFLLRPSSWRSLDEMRSIFSRTQGREIGGFLLGPPKKS</sequence>
<dbReference type="PRINTS" id="PR00467">
    <property type="entry name" value="MAMLPOXGNASE"/>
</dbReference>
<dbReference type="Gene3D" id="2.60.60.20">
    <property type="entry name" value="PLAT/LH2 domain"/>
    <property type="match status" value="1"/>
</dbReference>
<evidence type="ECO:0000256" key="8">
    <source>
        <dbReference type="ARBA" id="ARBA00023098"/>
    </source>
</evidence>
<feature type="binding site" evidence="9">
    <location>
        <position position="75"/>
    </location>
    <ligand>
        <name>Ca(2+)</name>
        <dbReference type="ChEBI" id="CHEBI:29108"/>
        <label>1</label>
    </ligand>
</feature>
<comment type="subcellular location">
    <subcellularLocation>
        <location evidence="1">Cytoplasm</location>
    </subcellularLocation>
</comment>
<dbReference type="InterPro" id="IPR013819">
    <property type="entry name" value="LipOase_C"/>
</dbReference>
<feature type="non-terminal residue" evidence="14">
    <location>
        <position position="226"/>
    </location>
</feature>
<comment type="caution">
    <text evidence="14">The sequence shown here is derived from an EMBL/GenBank/DDBJ whole genome shotgun (WGS) entry which is preliminary data.</text>
</comment>
<feature type="binding site" evidence="9">
    <location>
        <position position="17"/>
    </location>
    <ligand>
        <name>Ca(2+)</name>
        <dbReference type="ChEBI" id="CHEBI:29108"/>
        <label>1</label>
    </ligand>
</feature>
<proteinExistence type="inferred from homology"/>
<dbReference type="PROSITE" id="PS50095">
    <property type="entry name" value="PLAT"/>
    <property type="match status" value="1"/>
</dbReference>
<dbReference type="EMBL" id="VXAQ01005101">
    <property type="protein sequence ID" value="NXL68892.1"/>
    <property type="molecule type" value="Genomic_DNA"/>
</dbReference>
<dbReference type="GO" id="GO:0034440">
    <property type="term" value="P:lipid oxidation"/>
    <property type="evidence" value="ECO:0007669"/>
    <property type="project" value="InterPro"/>
</dbReference>
<evidence type="ECO:0000256" key="5">
    <source>
        <dbReference type="ARBA" id="ARBA00022723"/>
    </source>
</evidence>
<accession>A0A7L0US70</accession>
<evidence type="ECO:0000259" key="12">
    <source>
        <dbReference type="PROSITE" id="PS50095"/>
    </source>
</evidence>
<dbReference type="AlphaFoldDB" id="A0A7L0US70"/>
<keyword evidence="8" id="KW-0443">Lipid metabolism</keyword>
<dbReference type="OrthoDB" id="407298at2759"/>
<evidence type="ECO:0000256" key="2">
    <source>
        <dbReference type="ARBA" id="ARBA00005189"/>
    </source>
</evidence>
<comment type="pathway">
    <text evidence="2">Lipid metabolism.</text>
</comment>
<evidence type="ECO:0000256" key="7">
    <source>
        <dbReference type="ARBA" id="ARBA00023002"/>
    </source>
</evidence>
<evidence type="ECO:0000256" key="10">
    <source>
        <dbReference type="PIRSR" id="PIRSR601885-3"/>
    </source>
</evidence>
<dbReference type="InterPro" id="IPR000907">
    <property type="entry name" value="LipOase"/>
</dbReference>
<dbReference type="GO" id="GO:0005506">
    <property type="term" value="F:iron ion binding"/>
    <property type="evidence" value="ECO:0007669"/>
    <property type="project" value="InterPro"/>
</dbReference>
<dbReference type="GO" id="GO:0005737">
    <property type="term" value="C:cytoplasm"/>
    <property type="evidence" value="ECO:0007669"/>
    <property type="project" value="UniProtKB-SubCell"/>
</dbReference>
<organism evidence="14 15">
    <name type="scientific">Chordeiles acutipennis</name>
    <name type="common">Lesser nighthawk</name>
    <name type="synonym">Caprimulgus acutipennis</name>
    <dbReference type="NCBI Taxonomy" id="118183"/>
    <lineage>
        <taxon>Eukaryota</taxon>
        <taxon>Metazoa</taxon>
        <taxon>Chordata</taxon>
        <taxon>Craniata</taxon>
        <taxon>Vertebrata</taxon>
        <taxon>Euteleostomi</taxon>
        <taxon>Archelosauria</taxon>
        <taxon>Archosauria</taxon>
        <taxon>Dinosauria</taxon>
        <taxon>Saurischia</taxon>
        <taxon>Theropoda</taxon>
        <taxon>Coelurosauria</taxon>
        <taxon>Aves</taxon>
        <taxon>Neognathae</taxon>
        <taxon>Neoaves</taxon>
        <taxon>Strisores</taxon>
        <taxon>Caprimulgiformes</taxon>
        <taxon>Caprimulgidae</taxon>
        <taxon>Chordeilinae</taxon>
        <taxon>Chordeiles</taxon>
    </lineage>
</organism>